<protein>
    <submittedName>
        <fullName evidence="1">Uncharacterized protein</fullName>
    </submittedName>
</protein>
<gene>
    <name evidence="1" type="ORF">TSIB3V08_LOCUS11361</name>
</gene>
<accession>A0A7R9G545</accession>
<dbReference type="EMBL" id="OC009017">
    <property type="protein sequence ID" value="CAD7267354.1"/>
    <property type="molecule type" value="Genomic_DNA"/>
</dbReference>
<proteinExistence type="predicted"/>
<name>A0A7R9G545_TIMSH</name>
<reference evidence="1" key="1">
    <citation type="submission" date="2020-11" db="EMBL/GenBank/DDBJ databases">
        <authorList>
            <person name="Tran Van P."/>
        </authorList>
    </citation>
    <scope>NUCLEOTIDE SEQUENCE</scope>
</reference>
<organism evidence="1">
    <name type="scientific">Timema shepardi</name>
    <name type="common">Walking stick</name>
    <dbReference type="NCBI Taxonomy" id="629360"/>
    <lineage>
        <taxon>Eukaryota</taxon>
        <taxon>Metazoa</taxon>
        <taxon>Ecdysozoa</taxon>
        <taxon>Arthropoda</taxon>
        <taxon>Hexapoda</taxon>
        <taxon>Insecta</taxon>
        <taxon>Pterygota</taxon>
        <taxon>Neoptera</taxon>
        <taxon>Polyneoptera</taxon>
        <taxon>Phasmatodea</taxon>
        <taxon>Timematodea</taxon>
        <taxon>Timematoidea</taxon>
        <taxon>Timematidae</taxon>
        <taxon>Timema</taxon>
    </lineage>
</organism>
<dbReference type="AlphaFoldDB" id="A0A7R9G545"/>
<evidence type="ECO:0000313" key="1">
    <source>
        <dbReference type="EMBL" id="CAD7267354.1"/>
    </source>
</evidence>
<sequence length="168" mass="18572">MVPLDRIGVGNLHYLQTIENVRRERVGRPQYEINSLKKPVPHYDKYNHMCVWIVSQGHGLSPSAAVRRERRTASSVAVQGPPEPPTSLSLSHVVQSAPPYDGHWVQRGDEIIRGTGMEGGGGQDGPSQPPYACISGGDCILFMSQIYEYMHGDYRVHLDIKVLATHSG</sequence>